<dbReference type="Pfam" id="PF19287">
    <property type="entry name" value="DUF5910"/>
    <property type="match status" value="1"/>
</dbReference>
<dbReference type="VEuPathDB" id="FungiDB:BO71DRAFT_131630"/>
<keyword evidence="3" id="KW-1185">Reference proteome</keyword>
<sequence>MFISTTKILSVALAITSYVSAAPVDLVERASNTIIGYRTVPKERGEAYNKAGTVVWYPASGVQLGDVVYLSPGAGEWAGGATSMYCVIHADTTKWAAAKKAWIPETANGETLWYKPTNIDKYLKDTLHKAPDETLRLSKISGKEDLQLGIPKKMLGKTGDLGLTASCVDKVADLGTHTIDYRTLANTVGTAQ</sequence>
<dbReference type="AlphaFoldDB" id="A0A319CV27"/>
<name>A0A319CV27_9EURO</name>
<keyword evidence="1" id="KW-0732">Signal</keyword>
<gene>
    <name evidence="2" type="ORF">BO71DRAFT_131630</name>
</gene>
<dbReference type="EMBL" id="KZ826077">
    <property type="protein sequence ID" value="PYH88620.1"/>
    <property type="molecule type" value="Genomic_DNA"/>
</dbReference>
<accession>A0A319CV27</accession>
<dbReference type="InterPro" id="IPR045564">
    <property type="entry name" value="DUF5910"/>
</dbReference>
<evidence type="ECO:0000313" key="3">
    <source>
        <dbReference type="Proteomes" id="UP000247810"/>
    </source>
</evidence>
<organism evidence="2 3">
    <name type="scientific">Aspergillus ellipticus CBS 707.79</name>
    <dbReference type="NCBI Taxonomy" id="1448320"/>
    <lineage>
        <taxon>Eukaryota</taxon>
        <taxon>Fungi</taxon>
        <taxon>Dikarya</taxon>
        <taxon>Ascomycota</taxon>
        <taxon>Pezizomycotina</taxon>
        <taxon>Eurotiomycetes</taxon>
        <taxon>Eurotiomycetidae</taxon>
        <taxon>Eurotiales</taxon>
        <taxon>Aspergillaceae</taxon>
        <taxon>Aspergillus</taxon>
        <taxon>Aspergillus subgen. Circumdati</taxon>
    </lineage>
</organism>
<reference evidence="2 3" key="1">
    <citation type="submission" date="2018-02" db="EMBL/GenBank/DDBJ databases">
        <title>The genomes of Aspergillus section Nigri reveals drivers in fungal speciation.</title>
        <authorList>
            <consortium name="DOE Joint Genome Institute"/>
            <person name="Vesth T.C."/>
            <person name="Nybo J."/>
            <person name="Theobald S."/>
            <person name="Brandl J."/>
            <person name="Frisvad J.C."/>
            <person name="Nielsen K.F."/>
            <person name="Lyhne E.K."/>
            <person name="Kogle M.E."/>
            <person name="Kuo A."/>
            <person name="Riley R."/>
            <person name="Clum A."/>
            <person name="Nolan M."/>
            <person name="Lipzen A."/>
            <person name="Salamov A."/>
            <person name="Henrissat B."/>
            <person name="Wiebenga A."/>
            <person name="De vries R.P."/>
            <person name="Grigoriev I.V."/>
            <person name="Mortensen U.H."/>
            <person name="Andersen M.R."/>
            <person name="Baker S.E."/>
        </authorList>
    </citation>
    <scope>NUCLEOTIDE SEQUENCE [LARGE SCALE GENOMIC DNA]</scope>
    <source>
        <strain evidence="2 3">CBS 707.79</strain>
    </source>
</reference>
<protein>
    <submittedName>
        <fullName evidence="2">Uncharacterized protein</fullName>
    </submittedName>
</protein>
<proteinExistence type="predicted"/>
<dbReference type="OrthoDB" id="4540223at2759"/>
<feature type="signal peptide" evidence="1">
    <location>
        <begin position="1"/>
        <end position="21"/>
    </location>
</feature>
<evidence type="ECO:0000313" key="2">
    <source>
        <dbReference type="EMBL" id="PYH88620.1"/>
    </source>
</evidence>
<dbReference type="Proteomes" id="UP000247810">
    <property type="component" value="Unassembled WGS sequence"/>
</dbReference>
<evidence type="ECO:0000256" key="1">
    <source>
        <dbReference type="SAM" id="SignalP"/>
    </source>
</evidence>
<feature type="chain" id="PRO_5016242325" evidence="1">
    <location>
        <begin position="22"/>
        <end position="192"/>
    </location>
</feature>